<keyword evidence="1" id="KW-0472">Membrane</keyword>
<dbReference type="RefSeq" id="WP_251590235.1">
    <property type="nucleotide sequence ID" value="NZ_JAMLJI010000001.1"/>
</dbReference>
<dbReference type="EMBL" id="JARWAO010000006">
    <property type="protein sequence ID" value="MDR5896755.1"/>
    <property type="molecule type" value="Genomic_DNA"/>
</dbReference>
<proteinExistence type="predicted"/>
<keyword evidence="3" id="KW-1185">Reference proteome</keyword>
<feature type="transmembrane region" description="Helical" evidence="1">
    <location>
        <begin position="78"/>
        <end position="96"/>
    </location>
</feature>
<dbReference type="Proteomes" id="UP001269375">
    <property type="component" value="Unassembled WGS sequence"/>
</dbReference>
<protein>
    <recommendedName>
        <fullName evidence="4">MFS transporter</fullName>
    </recommendedName>
</protein>
<evidence type="ECO:0008006" key="4">
    <source>
        <dbReference type="Google" id="ProtNLM"/>
    </source>
</evidence>
<comment type="caution">
    <text evidence="2">The sequence shown here is derived from an EMBL/GenBank/DDBJ whole genome shotgun (WGS) entry which is preliminary data.</text>
</comment>
<accession>A0ABU1GY21</accession>
<organism evidence="2 3">
    <name type="scientific">Larsenimonas suaedae</name>
    <dbReference type="NCBI Taxonomy" id="1851019"/>
    <lineage>
        <taxon>Bacteria</taxon>
        <taxon>Pseudomonadati</taxon>
        <taxon>Pseudomonadota</taxon>
        <taxon>Gammaproteobacteria</taxon>
        <taxon>Oceanospirillales</taxon>
        <taxon>Halomonadaceae</taxon>
        <taxon>Larsenimonas</taxon>
    </lineage>
</organism>
<keyword evidence="1" id="KW-0812">Transmembrane</keyword>
<evidence type="ECO:0000313" key="2">
    <source>
        <dbReference type="EMBL" id="MDR5896755.1"/>
    </source>
</evidence>
<name>A0ABU1GY21_9GAMM</name>
<evidence type="ECO:0000256" key="1">
    <source>
        <dbReference type="SAM" id="Phobius"/>
    </source>
</evidence>
<feature type="transmembrane region" description="Helical" evidence="1">
    <location>
        <begin position="50"/>
        <end position="71"/>
    </location>
</feature>
<sequence>MHEDSSFFGDVGEAIGAVLKSLIDFLASIWQNFFGAIDDFIDGVTRSLGISPSVFSIALLVIGLMFLYGAVRAFMRGSILGGAFRLGIGVILLSWLTQ</sequence>
<keyword evidence="1" id="KW-1133">Transmembrane helix</keyword>
<gene>
    <name evidence="2" type="ORF">QC825_11780</name>
</gene>
<reference evidence="2 3" key="1">
    <citation type="submission" date="2023-04" db="EMBL/GenBank/DDBJ databases">
        <title>A long-awaited taxogenomic arrangement of the family Halomonadaceae.</title>
        <authorList>
            <person name="De La Haba R."/>
            <person name="Chuvochina M."/>
            <person name="Wittouck S."/>
            <person name="Arahal D.R."/>
            <person name="Sanchez-Porro C."/>
            <person name="Hugenholtz P."/>
            <person name="Ventosa A."/>
        </authorList>
    </citation>
    <scope>NUCLEOTIDE SEQUENCE [LARGE SCALE GENOMIC DNA]</scope>
    <source>
        <strain evidence="2 3">DSM 22428</strain>
    </source>
</reference>
<evidence type="ECO:0000313" key="3">
    <source>
        <dbReference type="Proteomes" id="UP001269375"/>
    </source>
</evidence>